<evidence type="ECO:0000256" key="1">
    <source>
        <dbReference type="SAM" id="MobiDB-lite"/>
    </source>
</evidence>
<feature type="compositionally biased region" description="Basic and acidic residues" evidence="1">
    <location>
        <begin position="35"/>
        <end position="54"/>
    </location>
</feature>
<dbReference type="EMBL" id="JH173812">
    <property type="protein sequence ID" value="EHB17816.1"/>
    <property type="molecule type" value="Genomic_DNA"/>
</dbReference>
<evidence type="ECO:0000313" key="2">
    <source>
        <dbReference type="EMBL" id="EHB17816.1"/>
    </source>
</evidence>
<evidence type="ECO:0000313" key="3">
    <source>
        <dbReference type="Proteomes" id="UP000006813"/>
    </source>
</evidence>
<dbReference type="AlphaFoldDB" id="G5C8F5"/>
<sequence>MGRGLALGTGGANTLWPSLQLIRVPAWERDHRICPDLSSRERPRQRPPSEDTRAHQAAHAGAAEPFAVPVIPVRLAGRPPRPWEAGVEGTAPFRAWGLARGGSQKRVERCSARRLFGPCSAHGSVP</sequence>
<protein>
    <submittedName>
        <fullName evidence="2">Uncharacterized protein</fullName>
    </submittedName>
</protein>
<gene>
    <name evidence="2" type="ORF">GW7_12695</name>
</gene>
<proteinExistence type="predicted"/>
<name>G5C8F5_HETGA</name>
<reference evidence="2 3" key="1">
    <citation type="journal article" date="2011" name="Nature">
        <title>Genome sequencing reveals insights into physiology and longevity of the naked mole rat.</title>
        <authorList>
            <person name="Kim E.B."/>
            <person name="Fang X."/>
            <person name="Fushan A.A."/>
            <person name="Huang Z."/>
            <person name="Lobanov A.V."/>
            <person name="Han L."/>
            <person name="Marino S.M."/>
            <person name="Sun X."/>
            <person name="Turanov A.A."/>
            <person name="Yang P."/>
            <person name="Yim S.H."/>
            <person name="Zhao X."/>
            <person name="Kasaikina M.V."/>
            <person name="Stoletzki N."/>
            <person name="Peng C."/>
            <person name="Polak P."/>
            <person name="Xiong Z."/>
            <person name="Kiezun A."/>
            <person name="Zhu Y."/>
            <person name="Chen Y."/>
            <person name="Kryukov G.V."/>
            <person name="Zhang Q."/>
            <person name="Peshkin L."/>
            <person name="Yang L."/>
            <person name="Bronson R.T."/>
            <person name="Buffenstein R."/>
            <person name="Wang B."/>
            <person name="Han C."/>
            <person name="Li Q."/>
            <person name="Chen L."/>
            <person name="Zhao W."/>
            <person name="Sunyaev S.R."/>
            <person name="Park T.J."/>
            <person name="Zhang G."/>
            <person name="Wang J."/>
            <person name="Gladyshev V.N."/>
        </authorList>
    </citation>
    <scope>NUCLEOTIDE SEQUENCE [LARGE SCALE GENOMIC DNA]</scope>
</reference>
<dbReference type="Proteomes" id="UP000006813">
    <property type="component" value="Unassembled WGS sequence"/>
</dbReference>
<feature type="region of interest" description="Disordered" evidence="1">
    <location>
        <begin position="35"/>
        <end position="63"/>
    </location>
</feature>
<dbReference type="InParanoid" id="G5C8F5"/>
<organism evidence="2 3">
    <name type="scientific">Heterocephalus glaber</name>
    <name type="common">Naked mole rat</name>
    <dbReference type="NCBI Taxonomy" id="10181"/>
    <lineage>
        <taxon>Eukaryota</taxon>
        <taxon>Metazoa</taxon>
        <taxon>Chordata</taxon>
        <taxon>Craniata</taxon>
        <taxon>Vertebrata</taxon>
        <taxon>Euteleostomi</taxon>
        <taxon>Mammalia</taxon>
        <taxon>Eutheria</taxon>
        <taxon>Euarchontoglires</taxon>
        <taxon>Glires</taxon>
        <taxon>Rodentia</taxon>
        <taxon>Hystricomorpha</taxon>
        <taxon>Bathyergidae</taxon>
        <taxon>Heterocephalus</taxon>
    </lineage>
</organism>
<accession>G5C8F5</accession>